<accession>A0AAU1UFP7</accession>
<proteinExistence type="predicted"/>
<feature type="region of interest" description="Disordered" evidence="1">
    <location>
        <begin position="66"/>
        <end position="106"/>
    </location>
</feature>
<dbReference type="AlphaFoldDB" id="A0AAU1UFP7"/>
<protein>
    <submittedName>
        <fullName evidence="2">Uncharacterized protein</fullName>
    </submittedName>
</protein>
<feature type="compositionally biased region" description="Polar residues" evidence="1">
    <location>
        <begin position="10"/>
        <end position="21"/>
    </location>
</feature>
<organism evidence="2">
    <name type="scientific">Streptomyces sp. NBC_00119</name>
    <dbReference type="NCBI Taxonomy" id="2975659"/>
    <lineage>
        <taxon>Bacteria</taxon>
        <taxon>Bacillati</taxon>
        <taxon>Actinomycetota</taxon>
        <taxon>Actinomycetes</taxon>
        <taxon>Kitasatosporales</taxon>
        <taxon>Streptomycetaceae</taxon>
        <taxon>Streptomyces</taxon>
    </lineage>
</organism>
<reference evidence="2" key="1">
    <citation type="submission" date="2022-10" db="EMBL/GenBank/DDBJ databases">
        <title>The complete genomes of actinobacterial strains from the NBC collection.</title>
        <authorList>
            <person name="Joergensen T.S."/>
            <person name="Alvarez Arevalo M."/>
            <person name="Sterndorff E.B."/>
            <person name="Faurdal D."/>
            <person name="Vuksanovic O."/>
            <person name="Mourched A.-S."/>
            <person name="Charusanti P."/>
            <person name="Shaw S."/>
            <person name="Blin K."/>
            <person name="Weber T."/>
        </authorList>
    </citation>
    <scope>NUCLEOTIDE SEQUENCE</scope>
    <source>
        <strain evidence="2">NBC_00119</strain>
    </source>
</reference>
<feature type="compositionally biased region" description="Polar residues" evidence="1">
    <location>
        <begin position="94"/>
        <end position="106"/>
    </location>
</feature>
<dbReference type="EMBL" id="CP108195">
    <property type="protein sequence ID" value="WTS16261.1"/>
    <property type="molecule type" value="Genomic_DNA"/>
</dbReference>
<evidence type="ECO:0000256" key="1">
    <source>
        <dbReference type="SAM" id="MobiDB-lite"/>
    </source>
</evidence>
<sequence length="106" mass="11074">MTRPRRGPSKITSTPPRSSGDSGERVEPAQIAAADRLRHALSTRPVDRARAEAAVTGLYRRLGVSRRPGASSCAAPLAAIRTPSSRMTAPASGRTASPTPRASRSA</sequence>
<evidence type="ECO:0000313" key="2">
    <source>
        <dbReference type="EMBL" id="WTS16261.1"/>
    </source>
</evidence>
<feature type="region of interest" description="Disordered" evidence="1">
    <location>
        <begin position="1"/>
        <end position="27"/>
    </location>
</feature>
<name>A0AAU1UFP7_9ACTN</name>
<gene>
    <name evidence="2" type="ORF">OHU69_37575</name>
</gene>